<keyword evidence="3" id="KW-1003">Cell membrane</keyword>
<evidence type="ECO:0000256" key="2">
    <source>
        <dbReference type="ARBA" id="ARBA00006386"/>
    </source>
</evidence>
<proteinExistence type="inferred from homology"/>
<dbReference type="InterPro" id="IPR003495">
    <property type="entry name" value="CobW/HypB/UreG_nucleotide-bd"/>
</dbReference>
<feature type="transmembrane region" description="Helical" evidence="7">
    <location>
        <begin position="422"/>
        <end position="441"/>
    </location>
</feature>
<feature type="transmembrane region" description="Helical" evidence="7">
    <location>
        <begin position="191"/>
        <end position="209"/>
    </location>
</feature>
<feature type="transmembrane region" description="Helical" evidence="7">
    <location>
        <begin position="397"/>
        <end position="416"/>
    </location>
</feature>
<dbReference type="Gene3D" id="3.40.50.300">
    <property type="entry name" value="P-loop containing nucleotide triphosphate hydrolases"/>
    <property type="match status" value="1"/>
</dbReference>
<evidence type="ECO:0000256" key="1">
    <source>
        <dbReference type="ARBA" id="ARBA00004651"/>
    </source>
</evidence>
<dbReference type="InterPro" id="IPR052923">
    <property type="entry name" value="UPF0718"/>
</dbReference>
<evidence type="ECO:0000256" key="7">
    <source>
        <dbReference type="SAM" id="Phobius"/>
    </source>
</evidence>
<feature type="transmembrane region" description="Helical" evidence="7">
    <location>
        <begin position="325"/>
        <end position="349"/>
    </location>
</feature>
<feature type="transmembrane region" description="Helical" evidence="7">
    <location>
        <begin position="260"/>
        <end position="286"/>
    </location>
</feature>
<dbReference type="PANTHER" id="PTHR34184:SF4">
    <property type="entry name" value="UPF0718 PROTEIN YCGR"/>
    <property type="match status" value="1"/>
</dbReference>
<evidence type="ECO:0000256" key="6">
    <source>
        <dbReference type="ARBA" id="ARBA00023136"/>
    </source>
</evidence>
<accession>A0ABS5PJ39</accession>
<feature type="transmembrane region" description="Helical" evidence="7">
    <location>
        <begin position="488"/>
        <end position="507"/>
    </location>
</feature>
<dbReference type="InterPro" id="IPR005524">
    <property type="entry name" value="DUF318"/>
</dbReference>
<evidence type="ECO:0000256" key="3">
    <source>
        <dbReference type="ARBA" id="ARBA00022475"/>
    </source>
</evidence>
<dbReference type="PANTHER" id="PTHR34184">
    <property type="entry name" value="UPF0718 PROTEIN YCGR"/>
    <property type="match status" value="1"/>
</dbReference>
<dbReference type="Pfam" id="PF03773">
    <property type="entry name" value="ArsP_1"/>
    <property type="match status" value="1"/>
</dbReference>
<sequence>MNTPIYVVSGFLESGKTMLLNQLLSRSEWQSAKVGVVQFEMGETVLQGCVKSLMFSMEQTMSQPELVAEQMAGLIASERPDALWIEWNGMVAMEQLYKLLNASVLKGKCSLKGMLLVGHAEMLPNLLGRTGPALLSQVAECDCIAMRGQIDRRLKAQLKRLNPGVKLLQFDAYEAIQRQLTKEREHAGSRLSLTFLLLAGIYLLVKAVLNAIGIPADTIVNIFLGIILQAVPFLLIGVLLSSVLQILVPQRLIERYFPKSIGMGMLFAVLGGFLFPVCDCASIPVFKGLLRKGVPLPAAVTFMLVTPVINPWVIVSTYYAFSGDLFIVASRICFGIITAIFIGTTYIIWPAGDNLFRETRYEEILCSCGFYEDTTDGKLKERFWVVMRHAQATFFDVGKYLVIGTFVSAILQVINIQNTLGVYQGAGAVVVMMCLAFALSLCSSSDAIVARSFLSQFSLGAIMGFIVFGPMMDIKNVLLLSSSFSKHFIIRLLLTTFGVCFGVVYLLSKMGGM</sequence>
<comment type="similarity">
    <text evidence="2">Belongs to the UPF0718 family.</text>
</comment>
<evidence type="ECO:0000313" key="9">
    <source>
        <dbReference type="EMBL" id="MBS7525100.1"/>
    </source>
</evidence>
<evidence type="ECO:0000256" key="5">
    <source>
        <dbReference type="ARBA" id="ARBA00022989"/>
    </source>
</evidence>
<evidence type="ECO:0000259" key="8">
    <source>
        <dbReference type="Pfam" id="PF02492"/>
    </source>
</evidence>
<reference evidence="9 10" key="1">
    <citation type="submission" date="2021-05" db="EMBL/GenBank/DDBJ databases">
        <title>Fusibacter ferrireducens sp. nov., an anaerobic, sulfur- and Fe-reducing bacterium isolated from the mangrove sediment.</title>
        <authorList>
            <person name="Qiu D."/>
        </authorList>
    </citation>
    <scope>NUCLEOTIDE SEQUENCE [LARGE SCALE GENOMIC DNA]</scope>
    <source>
        <strain evidence="9 10">DSM 12116</strain>
    </source>
</reference>
<feature type="transmembrane region" description="Helical" evidence="7">
    <location>
        <begin position="448"/>
        <end position="468"/>
    </location>
</feature>
<dbReference type="EMBL" id="JAHBCL010000001">
    <property type="protein sequence ID" value="MBS7525100.1"/>
    <property type="molecule type" value="Genomic_DNA"/>
</dbReference>
<feature type="transmembrane region" description="Helical" evidence="7">
    <location>
        <begin position="221"/>
        <end position="248"/>
    </location>
</feature>
<keyword evidence="4 7" id="KW-0812">Transmembrane</keyword>
<keyword evidence="6 7" id="KW-0472">Membrane</keyword>
<feature type="transmembrane region" description="Helical" evidence="7">
    <location>
        <begin position="298"/>
        <end position="319"/>
    </location>
</feature>
<dbReference type="Proteomes" id="UP000746471">
    <property type="component" value="Unassembled WGS sequence"/>
</dbReference>
<dbReference type="Pfam" id="PF02492">
    <property type="entry name" value="cobW"/>
    <property type="match status" value="1"/>
</dbReference>
<evidence type="ECO:0000313" key="10">
    <source>
        <dbReference type="Proteomes" id="UP000746471"/>
    </source>
</evidence>
<feature type="domain" description="CobW/HypB/UreG nucleotide-binding" evidence="8">
    <location>
        <begin position="4"/>
        <end position="144"/>
    </location>
</feature>
<keyword evidence="10" id="KW-1185">Reference proteome</keyword>
<comment type="subcellular location">
    <subcellularLocation>
        <location evidence="1">Cell membrane</location>
        <topology evidence="1">Multi-pass membrane protein</topology>
    </subcellularLocation>
</comment>
<gene>
    <name evidence="9" type="ORF">KHM83_00265</name>
</gene>
<name>A0ABS5PJ39_9FIRM</name>
<keyword evidence="5 7" id="KW-1133">Transmembrane helix</keyword>
<protein>
    <submittedName>
        <fullName evidence="9">Permease</fullName>
    </submittedName>
</protein>
<comment type="caution">
    <text evidence="9">The sequence shown here is derived from an EMBL/GenBank/DDBJ whole genome shotgun (WGS) entry which is preliminary data.</text>
</comment>
<organism evidence="9 10">
    <name type="scientific">Fusibacter paucivorans</name>
    <dbReference type="NCBI Taxonomy" id="76009"/>
    <lineage>
        <taxon>Bacteria</taxon>
        <taxon>Bacillati</taxon>
        <taxon>Bacillota</taxon>
        <taxon>Clostridia</taxon>
        <taxon>Eubacteriales</taxon>
        <taxon>Eubacteriales Family XII. Incertae Sedis</taxon>
        <taxon>Fusibacter</taxon>
    </lineage>
</organism>
<evidence type="ECO:0000256" key="4">
    <source>
        <dbReference type="ARBA" id="ARBA00022692"/>
    </source>
</evidence>
<dbReference type="RefSeq" id="WP_213234889.1">
    <property type="nucleotide sequence ID" value="NZ_JAHBCL010000001.1"/>
</dbReference>
<dbReference type="InterPro" id="IPR027417">
    <property type="entry name" value="P-loop_NTPase"/>
</dbReference>